<reference evidence="2 3" key="1">
    <citation type="submission" date="2020-08" db="EMBL/GenBank/DDBJ databases">
        <title>Genomic Encyclopedia of Type Strains, Phase IV (KMG-IV): sequencing the most valuable type-strain genomes for metagenomic binning, comparative biology and taxonomic classification.</title>
        <authorList>
            <person name="Goeker M."/>
        </authorList>
    </citation>
    <scope>NUCLEOTIDE SEQUENCE [LARGE SCALE GENOMIC DNA]</scope>
    <source>
        <strain evidence="2 3">DSM 25701</strain>
    </source>
</reference>
<dbReference type="RefSeq" id="WP_184461511.1">
    <property type="nucleotide sequence ID" value="NZ_JACHHW010000002.1"/>
</dbReference>
<accession>A0A840R1W9</accession>
<evidence type="ECO:0000313" key="3">
    <source>
        <dbReference type="Proteomes" id="UP000536640"/>
    </source>
</evidence>
<evidence type="ECO:0000313" key="2">
    <source>
        <dbReference type="EMBL" id="MBB5186757.1"/>
    </source>
</evidence>
<feature type="compositionally biased region" description="Basic and acidic residues" evidence="1">
    <location>
        <begin position="1"/>
        <end position="10"/>
    </location>
</feature>
<comment type="caution">
    <text evidence="2">The sequence shown here is derived from an EMBL/GenBank/DDBJ whole genome shotgun (WGS) entry which is preliminary data.</text>
</comment>
<protein>
    <submittedName>
        <fullName evidence="2">Uncharacterized protein</fullName>
    </submittedName>
</protein>
<proteinExistence type="predicted"/>
<sequence>MPDQVRHDGVWGRTGTRAGIHYPSRHTGPRASIHGCGSDVVQWSMDAESSPA</sequence>
<dbReference type="EMBL" id="JACHHW010000002">
    <property type="protein sequence ID" value="MBB5186757.1"/>
    <property type="molecule type" value="Genomic_DNA"/>
</dbReference>
<organism evidence="2 3">
    <name type="scientific">Zhongshania antarctica</name>
    <dbReference type="NCBI Taxonomy" id="641702"/>
    <lineage>
        <taxon>Bacteria</taxon>
        <taxon>Pseudomonadati</taxon>
        <taxon>Pseudomonadota</taxon>
        <taxon>Gammaproteobacteria</taxon>
        <taxon>Cellvibrionales</taxon>
        <taxon>Spongiibacteraceae</taxon>
        <taxon>Zhongshania</taxon>
    </lineage>
</organism>
<feature type="region of interest" description="Disordered" evidence="1">
    <location>
        <begin position="1"/>
        <end position="33"/>
    </location>
</feature>
<dbReference type="Proteomes" id="UP000536640">
    <property type="component" value="Unassembled WGS sequence"/>
</dbReference>
<keyword evidence="3" id="KW-1185">Reference proteome</keyword>
<name>A0A840R1W9_9GAMM</name>
<evidence type="ECO:0000256" key="1">
    <source>
        <dbReference type="SAM" id="MobiDB-lite"/>
    </source>
</evidence>
<dbReference type="AlphaFoldDB" id="A0A840R1W9"/>
<gene>
    <name evidence="2" type="ORF">HNQ57_001018</name>
</gene>